<sequence length="420" mass="47405">MIQNYEELLLNFLFIFIPFLLFQTFWLDKGRVHHTYSKVIMTILGVVSIILCMTHPITFSEGIIFDLRQIPFILGFLYYGWRVGTVLYLAIIVTRFLIGGDGIYISFAATTLLFLVLPLLKKDYHKFSLRGKMISITLISAIIALLVIALSYMASDGLAYHQYSTSINFVIIQGLGALSAAFIVESTIKNLRMREDLFKTEKLKVISELAASVSHEVRNPITVSKGFLQLLMSPEVSYENRKSYADLSLKELERAEVIINDYLSITKTKPEKNIVATMEDDVYYIANVLKPYALIHNVKITTDIHNDLLVKYNQHQLQQSLINFAKNSIEAMPDGGLLSVELRSSNSKVIISIKDTGVGMTKEQISQLGEAYYTTKETGTGLGMMVSYSAIYAMNGKIKVESEVGKGTEFQIILEEYQDR</sequence>
<keyword evidence="17" id="KW-1185">Reference proteome</keyword>
<feature type="transmembrane region" description="Helical" evidence="14">
    <location>
        <begin position="72"/>
        <end position="97"/>
    </location>
</feature>
<protein>
    <recommendedName>
        <fullName evidence="3">histidine kinase</fullName>
        <ecNumber evidence="3">2.7.13.3</ecNumber>
    </recommendedName>
</protein>
<keyword evidence="12" id="KW-0902">Two-component regulatory system</keyword>
<evidence type="ECO:0000256" key="14">
    <source>
        <dbReference type="SAM" id="Phobius"/>
    </source>
</evidence>
<dbReference type="SUPFAM" id="SSF47384">
    <property type="entry name" value="Homodimeric domain of signal transducing histidine kinase"/>
    <property type="match status" value="1"/>
</dbReference>
<accession>A0A917TFE7</accession>
<dbReference type="Pfam" id="PF07694">
    <property type="entry name" value="5TM-5TMR_LYT"/>
    <property type="match status" value="1"/>
</dbReference>
<evidence type="ECO:0000256" key="13">
    <source>
        <dbReference type="ARBA" id="ARBA00023136"/>
    </source>
</evidence>
<dbReference type="RefSeq" id="WP_117152567.1">
    <property type="nucleotide sequence ID" value="NZ_BMLG01000001.1"/>
</dbReference>
<keyword evidence="7 14" id="KW-0812">Transmembrane</keyword>
<feature type="transmembrane region" description="Helical" evidence="14">
    <location>
        <begin position="9"/>
        <end position="27"/>
    </location>
</feature>
<keyword evidence="6" id="KW-0808">Transferase</keyword>
<evidence type="ECO:0000256" key="9">
    <source>
        <dbReference type="ARBA" id="ARBA00022777"/>
    </source>
</evidence>
<dbReference type="Gene3D" id="3.30.565.10">
    <property type="entry name" value="Histidine kinase-like ATPase, C-terminal domain"/>
    <property type="match status" value="1"/>
</dbReference>
<dbReference type="EC" id="2.7.13.3" evidence="3"/>
<reference evidence="16" key="1">
    <citation type="journal article" date="2014" name="Int. J. Syst. Evol. Microbiol.">
        <title>Complete genome sequence of Corynebacterium casei LMG S-19264T (=DSM 44701T), isolated from a smear-ripened cheese.</title>
        <authorList>
            <consortium name="US DOE Joint Genome Institute (JGI-PGF)"/>
            <person name="Walter F."/>
            <person name="Albersmeier A."/>
            <person name="Kalinowski J."/>
            <person name="Ruckert C."/>
        </authorList>
    </citation>
    <scope>NUCLEOTIDE SEQUENCE</scope>
    <source>
        <strain evidence="16">CGMCC 1.6333</strain>
    </source>
</reference>
<evidence type="ECO:0000256" key="8">
    <source>
        <dbReference type="ARBA" id="ARBA00022741"/>
    </source>
</evidence>
<keyword evidence="9 16" id="KW-0418">Kinase</keyword>
<evidence type="ECO:0000256" key="4">
    <source>
        <dbReference type="ARBA" id="ARBA00022475"/>
    </source>
</evidence>
<dbReference type="InterPro" id="IPR036890">
    <property type="entry name" value="HATPase_C_sf"/>
</dbReference>
<feature type="transmembrane region" description="Helical" evidence="14">
    <location>
        <begin position="39"/>
        <end position="60"/>
    </location>
</feature>
<dbReference type="InterPro" id="IPR004358">
    <property type="entry name" value="Sig_transdc_His_kin-like_C"/>
</dbReference>
<keyword evidence="11 14" id="KW-1133">Transmembrane helix</keyword>
<dbReference type="Gene3D" id="1.10.287.130">
    <property type="match status" value="1"/>
</dbReference>
<evidence type="ECO:0000256" key="3">
    <source>
        <dbReference type="ARBA" id="ARBA00012438"/>
    </source>
</evidence>
<dbReference type="GO" id="GO:0000155">
    <property type="term" value="F:phosphorelay sensor kinase activity"/>
    <property type="evidence" value="ECO:0007669"/>
    <property type="project" value="InterPro"/>
</dbReference>
<dbReference type="GO" id="GO:0005886">
    <property type="term" value="C:plasma membrane"/>
    <property type="evidence" value="ECO:0007669"/>
    <property type="project" value="UniProtKB-SubCell"/>
</dbReference>
<proteinExistence type="predicted"/>
<comment type="subcellular location">
    <subcellularLocation>
        <location evidence="2">Cell membrane</location>
        <topology evidence="2">Multi-pass membrane protein</topology>
    </subcellularLocation>
</comment>
<organism evidence="16 17">
    <name type="scientific">Paraliobacillus quinghaiensis</name>
    <dbReference type="NCBI Taxonomy" id="470815"/>
    <lineage>
        <taxon>Bacteria</taxon>
        <taxon>Bacillati</taxon>
        <taxon>Bacillota</taxon>
        <taxon>Bacilli</taxon>
        <taxon>Bacillales</taxon>
        <taxon>Bacillaceae</taxon>
        <taxon>Paraliobacillus</taxon>
    </lineage>
</organism>
<evidence type="ECO:0000313" key="17">
    <source>
        <dbReference type="Proteomes" id="UP000618460"/>
    </source>
</evidence>
<evidence type="ECO:0000256" key="5">
    <source>
        <dbReference type="ARBA" id="ARBA00022553"/>
    </source>
</evidence>
<evidence type="ECO:0000256" key="1">
    <source>
        <dbReference type="ARBA" id="ARBA00000085"/>
    </source>
</evidence>
<comment type="caution">
    <text evidence="16">The sequence shown here is derived from an EMBL/GenBank/DDBJ whole genome shotgun (WGS) entry which is preliminary data.</text>
</comment>
<dbReference type="Proteomes" id="UP000618460">
    <property type="component" value="Unassembled WGS sequence"/>
</dbReference>
<dbReference type="Pfam" id="PF00512">
    <property type="entry name" value="HisKA"/>
    <property type="match status" value="1"/>
</dbReference>
<reference evidence="16" key="2">
    <citation type="submission" date="2020-09" db="EMBL/GenBank/DDBJ databases">
        <authorList>
            <person name="Sun Q."/>
            <person name="Zhou Y."/>
        </authorList>
    </citation>
    <scope>NUCLEOTIDE SEQUENCE</scope>
    <source>
        <strain evidence="16">CGMCC 1.6333</strain>
    </source>
</reference>
<dbReference type="PRINTS" id="PR00344">
    <property type="entry name" value="BCTRLSENSOR"/>
</dbReference>
<dbReference type="CDD" id="cd00082">
    <property type="entry name" value="HisKA"/>
    <property type="match status" value="1"/>
</dbReference>
<evidence type="ECO:0000256" key="10">
    <source>
        <dbReference type="ARBA" id="ARBA00022840"/>
    </source>
</evidence>
<feature type="transmembrane region" description="Helical" evidence="14">
    <location>
        <begin position="103"/>
        <end position="121"/>
    </location>
</feature>
<evidence type="ECO:0000313" key="16">
    <source>
        <dbReference type="EMBL" id="GGM18705.1"/>
    </source>
</evidence>
<dbReference type="SMART" id="SM00387">
    <property type="entry name" value="HATPase_c"/>
    <property type="match status" value="1"/>
</dbReference>
<keyword evidence="4" id="KW-1003">Cell membrane</keyword>
<dbReference type="InterPro" id="IPR003661">
    <property type="entry name" value="HisK_dim/P_dom"/>
</dbReference>
<feature type="transmembrane region" description="Helical" evidence="14">
    <location>
        <begin position="133"/>
        <end position="154"/>
    </location>
</feature>
<dbReference type="AlphaFoldDB" id="A0A917TFE7"/>
<dbReference type="InterPro" id="IPR011620">
    <property type="entry name" value="Sig_transdc_His_kinase_LytS_TM"/>
</dbReference>
<comment type="catalytic activity">
    <reaction evidence="1">
        <text>ATP + protein L-histidine = ADP + protein N-phospho-L-histidine.</text>
        <dbReference type="EC" id="2.7.13.3"/>
    </reaction>
</comment>
<evidence type="ECO:0000256" key="6">
    <source>
        <dbReference type="ARBA" id="ARBA00022679"/>
    </source>
</evidence>
<dbReference type="PROSITE" id="PS50109">
    <property type="entry name" value="HIS_KIN"/>
    <property type="match status" value="1"/>
</dbReference>
<dbReference type="OrthoDB" id="9815750at2"/>
<keyword evidence="5" id="KW-0597">Phosphoprotein</keyword>
<gene>
    <name evidence="16" type="primary">kinB</name>
    <name evidence="16" type="ORF">GCM10011351_00640</name>
</gene>
<keyword evidence="8" id="KW-0547">Nucleotide-binding</keyword>
<dbReference type="InterPro" id="IPR036097">
    <property type="entry name" value="HisK_dim/P_sf"/>
</dbReference>
<dbReference type="SMART" id="SM00388">
    <property type="entry name" value="HisKA"/>
    <property type="match status" value="1"/>
</dbReference>
<keyword evidence="13 14" id="KW-0472">Membrane</keyword>
<dbReference type="SUPFAM" id="SSF55874">
    <property type="entry name" value="ATPase domain of HSP90 chaperone/DNA topoisomerase II/histidine kinase"/>
    <property type="match status" value="1"/>
</dbReference>
<evidence type="ECO:0000256" key="2">
    <source>
        <dbReference type="ARBA" id="ARBA00004651"/>
    </source>
</evidence>
<dbReference type="Pfam" id="PF02518">
    <property type="entry name" value="HATPase_c"/>
    <property type="match status" value="1"/>
</dbReference>
<feature type="transmembrane region" description="Helical" evidence="14">
    <location>
        <begin position="166"/>
        <end position="184"/>
    </location>
</feature>
<dbReference type="InterPro" id="IPR003594">
    <property type="entry name" value="HATPase_dom"/>
</dbReference>
<name>A0A917TFE7_9BACI</name>
<dbReference type="PANTHER" id="PTHR43065:SF46">
    <property type="entry name" value="C4-DICARBOXYLATE TRANSPORT SENSOR PROTEIN DCTB"/>
    <property type="match status" value="1"/>
</dbReference>
<dbReference type="GO" id="GO:0071555">
    <property type="term" value="P:cell wall organization"/>
    <property type="evidence" value="ECO:0007669"/>
    <property type="project" value="InterPro"/>
</dbReference>
<evidence type="ECO:0000256" key="7">
    <source>
        <dbReference type="ARBA" id="ARBA00022692"/>
    </source>
</evidence>
<dbReference type="GO" id="GO:0005524">
    <property type="term" value="F:ATP binding"/>
    <property type="evidence" value="ECO:0007669"/>
    <property type="project" value="UniProtKB-KW"/>
</dbReference>
<feature type="domain" description="Histidine kinase" evidence="15">
    <location>
        <begin position="212"/>
        <end position="418"/>
    </location>
</feature>
<dbReference type="InterPro" id="IPR005467">
    <property type="entry name" value="His_kinase_dom"/>
</dbReference>
<evidence type="ECO:0000256" key="11">
    <source>
        <dbReference type="ARBA" id="ARBA00022989"/>
    </source>
</evidence>
<evidence type="ECO:0000256" key="12">
    <source>
        <dbReference type="ARBA" id="ARBA00023012"/>
    </source>
</evidence>
<evidence type="ECO:0000259" key="15">
    <source>
        <dbReference type="PROSITE" id="PS50109"/>
    </source>
</evidence>
<keyword evidence="10" id="KW-0067">ATP-binding</keyword>
<dbReference type="EMBL" id="BMLG01000001">
    <property type="protein sequence ID" value="GGM18705.1"/>
    <property type="molecule type" value="Genomic_DNA"/>
</dbReference>
<dbReference type="PANTHER" id="PTHR43065">
    <property type="entry name" value="SENSOR HISTIDINE KINASE"/>
    <property type="match status" value="1"/>
</dbReference>